<name>A0A1A9KCG6_9PSED</name>
<dbReference type="AlphaFoldDB" id="A0A1A9KCG6"/>
<gene>
    <name evidence="1" type="ORF">A9C11_14620</name>
</gene>
<dbReference type="PROSITE" id="PS51186">
    <property type="entry name" value="GNAT"/>
    <property type="match status" value="1"/>
</dbReference>
<dbReference type="GO" id="GO:0016747">
    <property type="term" value="F:acyltransferase activity, transferring groups other than amino-acyl groups"/>
    <property type="evidence" value="ECO:0007669"/>
    <property type="project" value="InterPro"/>
</dbReference>
<dbReference type="SUPFAM" id="SSF55729">
    <property type="entry name" value="Acyl-CoA N-acyltransferases (Nat)"/>
    <property type="match status" value="1"/>
</dbReference>
<dbReference type="InterPro" id="IPR000182">
    <property type="entry name" value="GNAT_dom"/>
</dbReference>
<dbReference type="EMBL" id="CP015878">
    <property type="protein sequence ID" value="ANI15141.1"/>
    <property type="molecule type" value="Genomic_DNA"/>
</dbReference>
<protein>
    <submittedName>
        <fullName evidence="1">GCN5-related N-acetyltransferase</fullName>
    </submittedName>
</protein>
<reference evidence="1 2" key="1">
    <citation type="submission" date="2016-05" db="EMBL/GenBank/DDBJ databases">
        <title>Genome Sequence of Pseudomonas citronellolis Strain SJTE-3, an Estrogens and Persistent Organic Pollutants degradation strain.</title>
        <authorList>
            <person name="Liang R."/>
        </authorList>
    </citation>
    <scope>NUCLEOTIDE SEQUENCE [LARGE SCALE GENOMIC DNA]</scope>
    <source>
        <strain evidence="1 2">SJTE-3</strain>
    </source>
</reference>
<evidence type="ECO:0000313" key="1">
    <source>
        <dbReference type="EMBL" id="ANI15141.1"/>
    </source>
</evidence>
<proteinExistence type="predicted"/>
<accession>A0A1A9KCG6</accession>
<dbReference type="Gene3D" id="3.40.630.30">
    <property type="match status" value="1"/>
</dbReference>
<dbReference type="Proteomes" id="UP000077748">
    <property type="component" value="Chromosome"/>
</dbReference>
<organism evidence="1 2">
    <name type="scientific">Pseudomonas citronellolis</name>
    <dbReference type="NCBI Taxonomy" id="53408"/>
    <lineage>
        <taxon>Bacteria</taxon>
        <taxon>Pseudomonadati</taxon>
        <taxon>Pseudomonadota</taxon>
        <taxon>Gammaproteobacteria</taxon>
        <taxon>Pseudomonadales</taxon>
        <taxon>Pseudomonadaceae</taxon>
        <taxon>Pseudomonas</taxon>
    </lineage>
</organism>
<dbReference type="RefSeq" id="WP_043314544.1">
    <property type="nucleotide sequence ID" value="NZ_CP015878.1"/>
</dbReference>
<dbReference type="InterPro" id="IPR016181">
    <property type="entry name" value="Acyl_CoA_acyltransferase"/>
</dbReference>
<dbReference type="Pfam" id="PF00583">
    <property type="entry name" value="Acetyltransf_1"/>
    <property type="match status" value="1"/>
</dbReference>
<keyword evidence="1" id="KW-0808">Transferase</keyword>
<dbReference type="CDD" id="cd04301">
    <property type="entry name" value="NAT_SF"/>
    <property type="match status" value="1"/>
</dbReference>
<evidence type="ECO:0000313" key="2">
    <source>
        <dbReference type="Proteomes" id="UP000077748"/>
    </source>
</evidence>
<sequence length="149" mass="16610">MSQARYQFTPGADPQARAVVEEGLRAYNVERMGTAYGYEGFELYARDAEGQVMGGLFGHSGMGWLYVDYLWLDARQRGAGLGAQLLALAEEEARRRGCVGVFLYTYSFQAPGFYRKQGFELMGVLEDCPPGHQRFYLKKRLVGPDGCGV</sequence>